<dbReference type="InterPro" id="IPR025202">
    <property type="entry name" value="PLD-like_dom"/>
</dbReference>
<evidence type="ECO:0000313" key="9">
    <source>
        <dbReference type="Proteomes" id="UP001595685"/>
    </source>
</evidence>
<dbReference type="SUPFAM" id="SSF56024">
    <property type="entry name" value="Phospholipase D/nuclease"/>
    <property type="match status" value="2"/>
</dbReference>
<feature type="domain" description="PLD phosphodiesterase" evidence="7">
    <location>
        <begin position="404"/>
        <end position="431"/>
    </location>
</feature>
<evidence type="ECO:0000256" key="6">
    <source>
        <dbReference type="SAM" id="Phobius"/>
    </source>
</evidence>
<dbReference type="InterPro" id="IPR027379">
    <property type="entry name" value="CLS_N"/>
</dbReference>
<evidence type="ECO:0000256" key="3">
    <source>
        <dbReference type="ARBA" id="ARBA00022692"/>
    </source>
</evidence>
<evidence type="ECO:0000259" key="7">
    <source>
        <dbReference type="PROSITE" id="PS50035"/>
    </source>
</evidence>
<keyword evidence="2" id="KW-1003">Cell membrane</keyword>
<dbReference type="EMBL" id="JBHRWW010000019">
    <property type="protein sequence ID" value="MFC3690230.1"/>
    <property type="molecule type" value="Genomic_DNA"/>
</dbReference>
<organism evidence="8 9">
    <name type="scientific">Aquipuribacter hungaricus</name>
    <dbReference type="NCBI Taxonomy" id="545624"/>
    <lineage>
        <taxon>Bacteria</taxon>
        <taxon>Bacillati</taxon>
        <taxon>Actinomycetota</taxon>
        <taxon>Actinomycetes</taxon>
        <taxon>Micrococcales</taxon>
        <taxon>Intrasporangiaceae</taxon>
        <taxon>Aquipuribacter</taxon>
    </lineage>
</organism>
<evidence type="ECO:0000256" key="2">
    <source>
        <dbReference type="ARBA" id="ARBA00022475"/>
    </source>
</evidence>
<keyword evidence="4 6" id="KW-1133">Transmembrane helix</keyword>
<comment type="subcellular location">
    <subcellularLocation>
        <location evidence="1">Cell membrane</location>
        <topology evidence="1">Multi-pass membrane protein</topology>
    </subcellularLocation>
</comment>
<comment type="caution">
    <text evidence="8">The sequence shown here is derived from an EMBL/GenBank/DDBJ whole genome shotgun (WGS) entry which is preliminary data.</text>
</comment>
<dbReference type="PANTHER" id="PTHR21248:SF22">
    <property type="entry name" value="PHOSPHOLIPASE D"/>
    <property type="match status" value="1"/>
</dbReference>
<sequence length="491" mass="54666">MGVDWSRLGVLGLSASGVLLYLEVALFLLALVVVPRDRRPSSALAWILLIVVLPVAGAVLFAVIGSPKLPRARREKQASIDQRIVEATRDVGPLSEDHHAPPWWPSVVRLNQAVGAMPLLEDNDAHLLPHFEQQLTALVEAVQGARRYVHVEFYILSLDETTAPFFAALADAVARGVTVRVLLDHLGCRGYPGYRATKKELDRIGVQWHLMLPVQPLRGRYQRPDLRNHRKLLVADGEVALVGSLNLIDPGYQKRGNRRRGLRWRDLLARVQGPVVHEVDALFVTDWYSETDELLGTSRERDTARDAGDLLCQVAPSGPGFEVENNLVLFNTLIYYAQRRLSITSPYFVPDESLLVAITTAARRGVAVELFVGAIGDQFFVFHAQHSYYRALLEAGVRIWLYPGPAILHAKHMSVDELVTVVGSSNMDIRSFALDLELSLVSCGRDLTEQMRAVEDEYRAASRELTLTEWSRTGFGHRVVDGLARLTSAVQ</sequence>
<keyword evidence="9" id="KW-1185">Reference proteome</keyword>
<feature type="transmembrane region" description="Helical" evidence="6">
    <location>
        <begin position="43"/>
        <end position="64"/>
    </location>
</feature>
<dbReference type="PROSITE" id="PS50035">
    <property type="entry name" value="PLD"/>
    <property type="match status" value="2"/>
</dbReference>
<feature type="transmembrane region" description="Helical" evidence="6">
    <location>
        <begin position="12"/>
        <end position="34"/>
    </location>
</feature>
<dbReference type="Pfam" id="PF13091">
    <property type="entry name" value="PLDc_2"/>
    <property type="match status" value="2"/>
</dbReference>
<evidence type="ECO:0000256" key="1">
    <source>
        <dbReference type="ARBA" id="ARBA00004651"/>
    </source>
</evidence>
<name>A0ABV7WK23_9MICO</name>
<dbReference type="Proteomes" id="UP001595685">
    <property type="component" value="Unassembled WGS sequence"/>
</dbReference>
<reference evidence="9" key="1">
    <citation type="journal article" date="2019" name="Int. J. Syst. Evol. Microbiol.">
        <title>The Global Catalogue of Microorganisms (GCM) 10K type strain sequencing project: providing services to taxonomists for standard genome sequencing and annotation.</title>
        <authorList>
            <consortium name="The Broad Institute Genomics Platform"/>
            <consortium name="The Broad Institute Genome Sequencing Center for Infectious Disease"/>
            <person name="Wu L."/>
            <person name="Ma J."/>
        </authorList>
    </citation>
    <scope>NUCLEOTIDE SEQUENCE [LARGE SCALE GENOMIC DNA]</scope>
    <source>
        <strain evidence="9">NCAIM B.02333</strain>
    </source>
</reference>
<dbReference type="InterPro" id="IPR001736">
    <property type="entry name" value="PLipase_D/transphosphatidylase"/>
</dbReference>
<evidence type="ECO:0000256" key="5">
    <source>
        <dbReference type="ARBA" id="ARBA00023136"/>
    </source>
</evidence>
<dbReference type="Gene3D" id="3.30.870.10">
    <property type="entry name" value="Endonuclease Chain A"/>
    <property type="match status" value="2"/>
</dbReference>
<accession>A0ABV7WK23</accession>
<dbReference type="SMART" id="SM00155">
    <property type="entry name" value="PLDc"/>
    <property type="match status" value="2"/>
</dbReference>
<feature type="domain" description="PLD phosphodiesterase" evidence="7">
    <location>
        <begin position="224"/>
        <end position="251"/>
    </location>
</feature>
<proteinExistence type="predicted"/>
<evidence type="ECO:0000256" key="4">
    <source>
        <dbReference type="ARBA" id="ARBA00022989"/>
    </source>
</evidence>
<dbReference type="RefSeq" id="WP_340289197.1">
    <property type="nucleotide sequence ID" value="NZ_JBBEOI010000006.1"/>
</dbReference>
<keyword evidence="5 6" id="KW-0472">Membrane</keyword>
<keyword evidence="3 6" id="KW-0812">Transmembrane</keyword>
<protein>
    <submittedName>
        <fullName evidence="8">Phospholipase D-like domain-containing protein</fullName>
    </submittedName>
</protein>
<evidence type="ECO:0000313" key="8">
    <source>
        <dbReference type="EMBL" id="MFC3690230.1"/>
    </source>
</evidence>
<dbReference type="PANTHER" id="PTHR21248">
    <property type="entry name" value="CARDIOLIPIN SYNTHASE"/>
    <property type="match status" value="1"/>
</dbReference>
<gene>
    <name evidence="8" type="ORF">ACFOLH_17930</name>
</gene>
<dbReference type="Pfam" id="PF13396">
    <property type="entry name" value="PLDc_N"/>
    <property type="match status" value="1"/>
</dbReference>